<evidence type="ECO:0000313" key="8">
    <source>
        <dbReference type="Proteomes" id="UP000754644"/>
    </source>
</evidence>
<evidence type="ECO:0000256" key="2">
    <source>
        <dbReference type="ARBA" id="ARBA00007165"/>
    </source>
</evidence>
<comment type="subcellular location">
    <subcellularLocation>
        <location evidence="6">Cell membrane</location>
        <topology evidence="6">Multi-pass membrane protein</topology>
    </subcellularLocation>
    <subcellularLocation>
        <location evidence="1">Membrane</location>
    </subcellularLocation>
</comment>
<comment type="caution">
    <text evidence="6">Lacks conserved residue(s) required for the propagation of feature annotation.</text>
</comment>
<dbReference type="AlphaFoldDB" id="A0A973A9J3"/>
<protein>
    <recommendedName>
        <fullName evidence="6">SURF1-like protein</fullName>
    </recommendedName>
</protein>
<keyword evidence="4 6" id="KW-1133">Transmembrane helix</keyword>
<dbReference type="PANTHER" id="PTHR23427:SF2">
    <property type="entry name" value="SURFEIT LOCUS PROTEIN 1"/>
    <property type="match status" value="1"/>
</dbReference>
<keyword evidence="5 6" id="KW-0472">Membrane</keyword>
<gene>
    <name evidence="7" type="ORF">HQ497_09165</name>
</gene>
<sequence length="244" mass="27377">MNRPLQLNLNWKMSVFSSVCLIGFICLGFWQLERADEKVELLKRHEARINQAPLSSAELLKLSEAVDGLPVKLSGNYQAQPALLRDNVVLGGRVGFEVLQVFTDSATNQAFLVDRGFVPMAATRLIRPLIPPTDRGELSLQGHVYVSTAVDAQFGAGELVDELGIVQSTDPLILDRVLNMTLYPHLIRLVAEDPFALPRYWIVTTVSPDKHMGYAVQWFLMAFAVLIAFGYFTFRSPLREEETR</sequence>
<evidence type="ECO:0000256" key="1">
    <source>
        <dbReference type="ARBA" id="ARBA00004370"/>
    </source>
</evidence>
<dbReference type="Pfam" id="PF02104">
    <property type="entry name" value="SURF1"/>
    <property type="match status" value="1"/>
</dbReference>
<dbReference type="Proteomes" id="UP000754644">
    <property type="component" value="Unassembled WGS sequence"/>
</dbReference>
<proteinExistence type="inferred from homology"/>
<comment type="similarity">
    <text evidence="2 6">Belongs to the SURF1 family.</text>
</comment>
<feature type="transmembrane region" description="Helical" evidence="6">
    <location>
        <begin position="215"/>
        <end position="234"/>
    </location>
</feature>
<evidence type="ECO:0000256" key="5">
    <source>
        <dbReference type="ARBA" id="ARBA00023136"/>
    </source>
</evidence>
<dbReference type="EMBL" id="JABMOJ010000340">
    <property type="protein sequence ID" value="NQV65522.1"/>
    <property type="molecule type" value="Genomic_DNA"/>
</dbReference>
<dbReference type="PROSITE" id="PS50895">
    <property type="entry name" value="SURF1"/>
    <property type="match status" value="1"/>
</dbReference>
<evidence type="ECO:0000256" key="3">
    <source>
        <dbReference type="ARBA" id="ARBA00022692"/>
    </source>
</evidence>
<dbReference type="InterPro" id="IPR002994">
    <property type="entry name" value="Surf1/Shy1"/>
</dbReference>
<keyword evidence="3 6" id="KW-0812">Transmembrane</keyword>
<organism evidence="7 8">
    <name type="scientific">SAR86 cluster bacterium</name>
    <dbReference type="NCBI Taxonomy" id="2030880"/>
    <lineage>
        <taxon>Bacteria</taxon>
        <taxon>Pseudomonadati</taxon>
        <taxon>Pseudomonadota</taxon>
        <taxon>Gammaproteobacteria</taxon>
        <taxon>SAR86 cluster</taxon>
    </lineage>
</organism>
<dbReference type="PANTHER" id="PTHR23427">
    <property type="entry name" value="SURFEIT LOCUS PROTEIN"/>
    <property type="match status" value="1"/>
</dbReference>
<accession>A0A973A9J3</accession>
<evidence type="ECO:0000256" key="6">
    <source>
        <dbReference type="RuleBase" id="RU363076"/>
    </source>
</evidence>
<dbReference type="GO" id="GO:0005886">
    <property type="term" value="C:plasma membrane"/>
    <property type="evidence" value="ECO:0007669"/>
    <property type="project" value="UniProtKB-SubCell"/>
</dbReference>
<evidence type="ECO:0000313" key="7">
    <source>
        <dbReference type="EMBL" id="NQV65522.1"/>
    </source>
</evidence>
<evidence type="ECO:0000256" key="4">
    <source>
        <dbReference type="ARBA" id="ARBA00022989"/>
    </source>
</evidence>
<reference evidence="7" key="1">
    <citation type="submission" date="2020-05" db="EMBL/GenBank/DDBJ databases">
        <title>Sulfur intermediates as new biogeochemical hubs in an aquatic model microbial ecosystem.</title>
        <authorList>
            <person name="Vigneron A."/>
        </authorList>
    </citation>
    <scope>NUCLEOTIDE SEQUENCE</scope>
    <source>
        <strain evidence="7">Bin.250</strain>
    </source>
</reference>
<dbReference type="CDD" id="cd06662">
    <property type="entry name" value="SURF1"/>
    <property type="match status" value="1"/>
</dbReference>
<keyword evidence="6" id="KW-1003">Cell membrane</keyword>
<name>A0A973A9J3_9GAMM</name>
<comment type="caution">
    <text evidence="7">The sequence shown here is derived from an EMBL/GenBank/DDBJ whole genome shotgun (WGS) entry which is preliminary data.</text>
</comment>
<dbReference type="InterPro" id="IPR045214">
    <property type="entry name" value="Surf1/Surf4"/>
</dbReference>